<dbReference type="RefSeq" id="WP_006547234.1">
    <property type="nucleotide sequence ID" value="NZ_DS999545.1"/>
</dbReference>
<keyword evidence="1" id="KW-1133">Transmembrane helix</keyword>
<keyword evidence="1" id="KW-0472">Membrane</keyword>
<comment type="caution">
    <text evidence="3">The sequence shown here is derived from an EMBL/GenBank/DDBJ whole genome shotgun (WGS) entry which is preliminary data.</text>
</comment>
<dbReference type="STRING" id="525245.HMPREF0044_0237"/>
<feature type="transmembrane region" description="Helical" evidence="1">
    <location>
        <begin position="254"/>
        <end position="277"/>
    </location>
</feature>
<dbReference type="PIRSF" id="PIRSF026631">
    <property type="entry name" value="UCP026631"/>
    <property type="match status" value="1"/>
</dbReference>
<keyword evidence="4" id="KW-1185">Reference proteome</keyword>
<name>C0VYJ7_9ACTO</name>
<reference evidence="3 4" key="1">
    <citation type="submission" date="2009-01" db="EMBL/GenBank/DDBJ databases">
        <authorList>
            <person name="Qin X."/>
            <person name="Bachman B."/>
            <person name="Battles P."/>
            <person name="Bell A."/>
            <person name="Bess C."/>
            <person name="Bickham C."/>
            <person name="Chaboub L."/>
            <person name="Chen D."/>
            <person name="Coyle M."/>
            <person name="Deiros D.R."/>
            <person name="Dinh H."/>
            <person name="Forbes L."/>
            <person name="Fowler G."/>
            <person name="Francisco L."/>
            <person name="Fu Q."/>
            <person name="Gubbala S."/>
            <person name="Hale W."/>
            <person name="Han Y."/>
            <person name="Hemphill L."/>
            <person name="Highlander S.K."/>
            <person name="Hirani K."/>
            <person name="Hogues M."/>
            <person name="Jackson L."/>
            <person name="Jakkamsetti A."/>
            <person name="Javaid M."/>
            <person name="Jiang H."/>
            <person name="Korchina V."/>
            <person name="Kovar C."/>
            <person name="Lara F."/>
            <person name="Lee S."/>
            <person name="Mata R."/>
            <person name="Mathew T."/>
            <person name="Moen C."/>
            <person name="Morales K."/>
            <person name="Munidasa M."/>
            <person name="Nazareth L."/>
            <person name="Ngo R."/>
            <person name="Nguyen L."/>
            <person name="Okwuonu G."/>
            <person name="Ongeri F."/>
            <person name="Patil S."/>
            <person name="Petrosino J."/>
            <person name="Pham C."/>
            <person name="Pham P."/>
            <person name="Pu L.-L."/>
            <person name="Puazo M."/>
            <person name="Raj R."/>
            <person name="Reid J."/>
            <person name="Rouhana J."/>
            <person name="Saada N."/>
            <person name="Shang Y."/>
            <person name="Simmons D."/>
            <person name="Thornton R."/>
            <person name="Warren J."/>
            <person name="Weissenberger G."/>
            <person name="Zhang J."/>
            <person name="Zhang L."/>
            <person name="Zhou C."/>
            <person name="Zhu D."/>
            <person name="Muzny D."/>
            <person name="Worley K."/>
            <person name="Gibbs R."/>
        </authorList>
    </citation>
    <scope>NUCLEOTIDE SEQUENCE [LARGE SCALE GENOMIC DNA]</scope>
    <source>
        <strain evidence="3 4">DSM 15436</strain>
    </source>
</reference>
<sequence length="557" mass="62488">MARKESIADTGVSEAAWRSLHPVTPLAQTWAVFAGIFGYILFNLADDLRELFSSEVLWGPGYFGYSMIMVVIAGAVAGTLVISFLAGLFSWLAWRRMQYAITTEAVYYRSGIFFRSQRLARLNKIQAVNITHPLLGRIFGLGRIDIEVAGGAGSNLQFGLLKTAELERVRLEILQFSQAVKFGTTASVTDSSASEFSEYATGNLLAETQSGSDLEIAVSQTADPLKVLLNEETDGQLIYSVPLRRLLTATMVNMGVIISLLFLIAMVIGTLVLVFVFDAGWETFVALGVPALTGFSALRKTVTENFNFRAYLAADGIRVRAGLTETRAQTISPQRIHAVHIIQPYFWRLFDWYKVEISQAAFQGDEGTKQTNILLPVGTRAEMLRAVWMVFPDLGVADPINVLRVGLEGFGDSEDFRESGGFVNNPRRARIWDWFTYNRNAHMLTRRVLITRTGRITRRCSVFSYPRLQSLQISQGPWARRRKVAAISLHTVDHNAMVESALSHLDEQVAKNLFIELSRYALQRRQVEQLETWQARVRYGLTTEVSFEEVQETTREP</sequence>
<evidence type="ECO:0000313" key="3">
    <source>
        <dbReference type="EMBL" id="EEH64500.1"/>
    </source>
</evidence>
<dbReference type="PANTHER" id="PTHR34473:SF2">
    <property type="entry name" value="UPF0699 TRANSMEMBRANE PROTEIN YDBT"/>
    <property type="match status" value="1"/>
</dbReference>
<organism evidence="3 4">
    <name type="scientific">Gleimia coleocanis DSM 15436</name>
    <dbReference type="NCBI Taxonomy" id="525245"/>
    <lineage>
        <taxon>Bacteria</taxon>
        <taxon>Bacillati</taxon>
        <taxon>Actinomycetota</taxon>
        <taxon>Actinomycetes</taxon>
        <taxon>Actinomycetales</taxon>
        <taxon>Actinomycetaceae</taxon>
        <taxon>Gleimia</taxon>
    </lineage>
</organism>
<dbReference type="InterPro" id="IPR005182">
    <property type="entry name" value="YdbS-like_PH"/>
</dbReference>
<keyword evidence="1" id="KW-0812">Transmembrane</keyword>
<evidence type="ECO:0000256" key="1">
    <source>
        <dbReference type="SAM" id="Phobius"/>
    </source>
</evidence>
<proteinExistence type="predicted"/>
<dbReference type="HOGENOM" id="CLU_024617_4_2_11"/>
<dbReference type="Pfam" id="PF03703">
    <property type="entry name" value="bPH_2"/>
    <property type="match status" value="2"/>
</dbReference>
<dbReference type="eggNOG" id="COG3428">
    <property type="taxonomic scope" value="Bacteria"/>
</dbReference>
<dbReference type="InterPro" id="IPR014529">
    <property type="entry name" value="UCP026631"/>
</dbReference>
<dbReference type="PANTHER" id="PTHR34473">
    <property type="entry name" value="UPF0699 TRANSMEMBRANE PROTEIN YDBS"/>
    <property type="match status" value="1"/>
</dbReference>
<dbReference type="Proteomes" id="UP000010301">
    <property type="component" value="Unassembled WGS sequence"/>
</dbReference>
<evidence type="ECO:0000259" key="2">
    <source>
        <dbReference type="Pfam" id="PF03703"/>
    </source>
</evidence>
<accession>C0VYJ7</accession>
<feature type="transmembrane region" description="Helical" evidence="1">
    <location>
        <begin position="62"/>
        <end position="89"/>
    </location>
</feature>
<dbReference type="EMBL" id="ACFG01000004">
    <property type="protein sequence ID" value="EEH64500.1"/>
    <property type="molecule type" value="Genomic_DNA"/>
</dbReference>
<evidence type="ECO:0000313" key="4">
    <source>
        <dbReference type="Proteomes" id="UP000010301"/>
    </source>
</evidence>
<feature type="domain" description="YdbS-like PH" evidence="2">
    <location>
        <begin position="94"/>
        <end position="170"/>
    </location>
</feature>
<feature type="transmembrane region" description="Helical" evidence="1">
    <location>
        <begin position="20"/>
        <end position="42"/>
    </location>
</feature>
<feature type="domain" description="YdbS-like PH" evidence="2">
    <location>
        <begin position="443"/>
        <end position="499"/>
    </location>
</feature>
<dbReference type="AlphaFoldDB" id="C0VYJ7"/>
<dbReference type="OrthoDB" id="3190163at2"/>
<gene>
    <name evidence="3" type="ORF">HMPREF0044_0237</name>
</gene>
<protein>
    <recommendedName>
        <fullName evidence="2">YdbS-like PH domain-containing protein</fullName>
    </recommendedName>
</protein>